<gene>
    <name evidence="2" type="ORF">ENP70_19445</name>
</gene>
<reference evidence="2" key="1">
    <citation type="journal article" date="2020" name="mSystems">
        <title>Genome- and Community-Level Interaction Insights into Carbon Utilization and Element Cycling Functions of Hydrothermarchaeota in Hydrothermal Sediment.</title>
        <authorList>
            <person name="Zhou Z."/>
            <person name="Liu Y."/>
            <person name="Xu W."/>
            <person name="Pan J."/>
            <person name="Luo Z.H."/>
            <person name="Li M."/>
        </authorList>
    </citation>
    <scope>NUCLEOTIDE SEQUENCE [LARGE SCALE GENOMIC DNA]</scope>
    <source>
        <strain evidence="2">SpSt-243</strain>
    </source>
</reference>
<dbReference type="Gene3D" id="3.30.2310.20">
    <property type="entry name" value="RelE-like"/>
    <property type="match status" value="1"/>
</dbReference>
<name>A0A7C1PA11_9HYPH</name>
<dbReference type="InterPro" id="IPR035093">
    <property type="entry name" value="RelE/ParE_toxin_dom_sf"/>
</dbReference>
<dbReference type="InterPro" id="IPR007712">
    <property type="entry name" value="RelE/ParE_toxin"/>
</dbReference>
<accession>A0A7C1PA11</accession>
<dbReference type="Pfam" id="PF05016">
    <property type="entry name" value="ParE_toxin"/>
    <property type="match status" value="1"/>
</dbReference>
<organism evidence="2">
    <name type="scientific">Agrobacterium albertimagni</name>
    <dbReference type="NCBI Taxonomy" id="147266"/>
    <lineage>
        <taxon>Bacteria</taxon>
        <taxon>Pseudomonadati</taxon>
        <taxon>Pseudomonadota</taxon>
        <taxon>Alphaproteobacteria</taxon>
        <taxon>Hyphomicrobiales</taxon>
        <taxon>Rhizobiaceae</taxon>
        <taxon>Rhizobium/Agrobacterium group</taxon>
        <taxon>Agrobacterium</taxon>
    </lineage>
</organism>
<comment type="caution">
    <text evidence="2">The sequence shown here is derived from an EMBL/GenBank/DDBJ whole genome shotgun (WGS) entry which is preliminary data.</text>
</comment>
<sequence length="99" mass="11166">MTRVVVFSPRAISDIAELLDYLLPRAGERTTRRFIDDLVDYCEGSALFPERGTSQEDIASGLRVVGYRRRASIAFLVEDQTVTIIRIFYAGRAVRLEPG</sequence>
<protein>
    <submittedName>
        <fullName evidence="2">Type II toxin-antitoxin system RelE/ParE family toxin</fullName>
    </submittedName>
</protein>
<proteinExistence type="predicted"/>
<evidence type="ECO:0000256" key="1">
    <source>
        <dbReference type="ARBA" id="ARBA00022649"/>
    </source>
</evidence>
<dbReference type="EMBL" id="DSKI01000997">
    <property type="protein sequence ID" value="HEB45809.1"/>
    <property type="molecule type" value="Genomic_DNA"/>
</dbReference>
<evidence type="ECO:0000313" key="2">
    <source>
        <dbReference type="EMBL" id="HEB45809.1"/>
    </source>
</evidence>
<keyword evidence="1" id="KW-1277">Toxin-antitoxin system</keyword>
<dbReference type="AlphaFoldDB" id="A0A7C1PA11"/>